<keyword evidence="2" id="KW-1003">Cell membrane</keyword>
<keyword evidence="4 6" id="KW-1133">Transmembrane helix</keyword>
<evidence type="ECO:0000256" key="1">
    <source>
        <dbReference type="ARBA" id="ARBA00004651"/>
    </source>
</evidence>
<dbReference type="EMBL" id="JAME01000014">
    <property type="protein sequence ID" value="ETX28944.1"/>
    <property type="molecule type" value="Genomic_DNA"/>
</dbReference>
<sequence>MERNRAQGPKLATVLVWCNALILGAALVAGFVWLQRNADRHHVQVQEAAALRGAEALSLAFSEAVEREWQSLRAIAGTLGDATPEVTRAFIDAVGKASPAIAWVGLADPSGRVIAGTGGANEGTDVSGRRWHREGLRGESSGSVFADTFDGADAGQEFVNLSMPVRNAEGEVTGVAVYRLRMSWVDDYLSIAADSLDLDAFLLGRDGTVVAGTADRFGADLTREELLQAGLQPVRGTVVDGNEERGFVSASLGRVAGPHVPDFGWSLLVRVPSDPAGRPLISWDVVGISTVALMMVVIVALMWALNRHFVQPIEELADCATALGDGKLVFPRERGASTEAAVLSQALARIQTILQSGSSADGYGRGEDGSGA</sequence>
<dbReference type="Gene3D" id="3.30.450.20">
    <property type="entry name" value="PAS domain"/>
    <property type="match status" value="1"/>
</dbReference>
<feature type="transmembrane region" description="Helical" evidence="6">
    <location>
        <begin position="12"/>
        <end position="34"/>
    </location>
</feature>
<dbReference type="Proteomes" id="UP000023430">
    <property type="component" value="Unassembled WGS sequence"/>
</dbReference>
<dbReference type="SUPFAM" id="SSF103190">
    <property type="entry name" value="Sensory domain-like"/>
    <property type="match status" value="1"/>
</dbReference>
<evidence type="ECO:0000256" key="4">
    <source>
        <dbReference type="ARBA" id="ARBA00022989"/>
    </source>
</evidence>
<dbReference type="Pfam" id="PF02743">
    <property type="entry name" value="dCache_1"/>
    <property type="match status" value="1"/>
</dbReference>
<evidence type="ECO:0000313" key="8">
    <source>
        <dbReference type="EMBL" id="ETX28944.1"/>
    </source>
</evidence>
<dbReference type="GO" id="GO:0005886">
    <property type="term" value="C:plasma membrane"/>
    <property type="evidence" value="ECO:0007669"/>
    <property type="project" value="UniProtKB-SubCell"/>
</dbReference>
<dbReference type="RefSeq" id="WP_043770495.1">
    <property type="nucleotide sequence ID" value="NZ_JAME01000014.1"/>
</dbReference>
<name>X7FA25_9RHOB</name>
<dbReference type="eggNOG" id="COG4191">
    <property type="taxonomic scope" value="Bacteria"/>
</dbReference>
<keyword evidence="3 6" id="KW-0812">Transmembrane</keyword>
<dbReference type="InterPro" id="IPR033479">
    <property type="entry name" value="dCache_1"/>
</dbReference>
<evidence type="ECO:0000313" key="9">
    <source>
        <dbReference type="Proteomes" id="UP000023430"/>
    </source>
</evidence>
<dbReference type="Gene3D" id="6.10.340.10">
    <property type="match status" value="1"/>
</dbReference>
<feature type="transmembrane region" description="Helical" evidence="6">
    <location>
        <begin position="280"/>
        <end position="305"/>
    </location>
</feature>
<evidence type="ECO:0000256" key="6">
    <source>
        <dbReference type="SAM" id="Phobius"/>
    </source>
</evidence>
<feature type="domain" description="Cache" evidence="7">
    <location>
        <begin position="69"/>
        <end position="269"/>
    </location>
</feature>
<evidence type="ECO:0000256" key="5">
    <source>
        <dbReference type="ARBA" id="ARBA00023136"/>
    </source>
</evidence>
<keyword evidence="9" id="KW-1185">Reference proteome</keyword>
<gene>
    <name evidence="8" type="ORF">RISW2_04315</name>
</gene>
<organism evidence="8 9">
    <name type="scientific">Roseivivax isoporae LMG 25204</name>
    <dbReference type="NCBI Taxonomy" id="1449351"/>
    <lineage>
        <taxon>Bacteria</taxon>
        <taxon>Pseudomonadati</taxon>
        <taxon>Pseudomonadota</taxon>
        <taxon>Alphaproteobacteria</taxon>
        <taxon>Rhodobacterales</taxon>
        <taxon>Roseobacteraceae</taxon>
        <taxon>Roseivivax</taxon>
    </lineage>
</organism>
<accession>X7FA25</accession>
<dbReference type="InterPro" id="IPR029151">
    <property type="entry name" value="Sensor-like_sf"/>
</dbReference>
<comment type="subcellular location">
    <subcellularLocation>
        <location evidence="1">Cell membrane</location>
        <topology evidence="1">Multi-pass membrane protein</topology>
    </subcellularLocation>
</comment>
<comment type="caution">
    <text evidence="8">The sequence shown here is derived from an EMBL/GenBank/DDBJ whole genome shotgun (WGS) entry which is preliminary data.</text>
</comment>
<keyword evidence="5 6" id="KW-0472">Membrane</keyword>
<dbReference type="CDD" id="cd12914">
    <property type="entry name" value="PDC1_DGC_like"/>
    <property type="match status" value="1"/>
</dbReference>
<dbReference type="STRING" id="1449351.RISW2_04315"/>
<dbReference type="AlphaFoldDB" id="X7FA25"/>
<reference evidence="8 9" key="1">
    <citation type="submission" date="2014-01" db="EMBL/GenBank/DDBJ databases">
        <title>Roseivivax isoporae LMG 25204 Genome Sequencing.</title>
        <authorList>
            <person name="Lai Q."/>
            <person name="Li G."/>
            <person name="Shao Z."/>
        </authorList>
    </citation>
    <scope>NUCLEOTIDE SEQUENCE [LARGE SCALE GENOMIC DNA]</scope>
    <source>
        <strain evidence="8 9">LMG 25204</strain>
    </source>
</reference>
<protein>
    <recommendedName>
        <fullName evidence="7">Cache domain-containing protein</fullName>
    </recommendedName>
</protein>
<proteinExistence type="predicted"/>
<evidence type="ECO:0000259" key="7">
    <source>
        <dbReference type="Pfam" id="PF02743"/>
    </source>
</evidence>
<evidence type="ECO:0000256" key="2">
    <source>
        <dbReference type="ARBA" id="ARBA00022475"/>
    </source>
</evidence>
<evidence type="ECO:0000256" key="3">
    <source>
        <dbReference type="ARBA" id="ARBA00022692"/>
    </source>
</evidence>